<dbReference type="SUPFAM" id="SSF53383">
    <property type="entry name" value="PLP-dependent transferases"/>
    <property type="match status" value="1"/>
</dbReference>
<evidence type="ECO:0008006" key="4">
    <source>
        <dbReference type="Google" id="ProtNLM"/>
    </source>
</evidence>
<dbReference type="InterPro" id="IPR018319">
    <property type="entry name" value="SelA-like"/>
</dbReference>
<dbReference type="GO" id="GO:0004125">
    <property type="term" value="F:L-seryl-tRNA(Sec) selenium transferase activity"/>
    <property type="evidence" value="ECO:0007669"/>
    <property type="project" value="TreeGrafter"/>
</dbReference>
<dbReference type="PANTHER" id="PTHR32328">
    <property type="entry name" value="L-SERYL-TRNA(SEC) SELENIUM TRANSFERASE"/>
    <property type="match status" value="1"/>
</dbReference>
<name>A0A381NJ54_9ZZZZ</name>
<dbReference type="PROSITE" id="PS51257">
    <property type="entry name" value="PROKAR_LIPOPROTEIN"/>
    <property type="match status" value="1"/>
</dbReference>
<dbReference type="EMBL" id="UINC01000387">
    <property type="protein sequence ID" value="SUZ54419.1"/>
    <property type="molecule type" value="Genomic_DNA"/>
</dbReference>
<dbReference type="InterPro" id="IPR006311">
    <property type="entry name" value="TAT_signal"/>
</dbReference>
<dbReference type="Gene3D" id="3.40.640.10">
    <property type="entry name" value="Type I PLP-dependent aspartate aminotransferase-like (Major domain)"/>
    <property type="match status" value="1"/>
</dbReference>
<evidence type="ECO:0000313" key="3">
    <source>
        <dbReference type="EMBL" id="SUZ54419.1"/>
    </source>
</evidence>
<dbReference type="PANTHER" id="PTHR32328:SF0">
    <property type="entry name" value="L-SERYL-TRNA(SEC) SELENIUM TRANSFERASE"/>
    <property type="match status" value="1"/>
</dbReference>
<evidence type="ECO:0000256" key="1">
    <source>
        <dbReference type="ARBA" id="ARBA00001933"/>
    </source>
</evidence>
<accession>A0A381NJ54</accession>
<evidence type="ECO:0000256" key="2">
    <source>
        <dbReference type="ARBA" id="ARBA00022898"/>
    </source>
</evidence>
<protein>
    <recommendedName>
        <fullName evidence="4">Aminotransferase class V domain-containing protein</fullName>
    </recommendedName>
</protein>
<dbReference type="InterPro" id="IPR015424">
    <property type="entry name" value="PyrdxlP-dep_Trfase"/>
</dbReference>
<dbReference type="Pfam" id="PF03841">
    <property type="entry name" value="SelA"/>
    <property type="match status" value="1"/>
</dbReference>
<gene>
    <name evidence="3" type="ORF">METZ01_LOCUS7273</name>
</gene>
<dbReference type="PROSITE" id="PS51318">
    <property type="entry name" value="TAT"/>
    <property type="match status" value="1"/>
</dbReference>
<comment type="cofactor">
    <cofactor evidence="1">
        <name>pyridoxal 5'-phosphate</name>
        <dbReference type="ChEBI" id="CHEBI:597326"/>
    </cofactor>
</comment>
<reference evidence="3" key="1">
    <citation type="submission" date="2018-05" db="EMBL/GenBank/DDBJ databases">
        <authorList>
            <person name="Lanie J.A."/>
            <person name="Ng W.-L."/>
            <person name="Kazmierczak K.M."/>
            <person name="Andrzejewski T.M."/>
            <person name="Davidsen T.M."/>
            <person name="Wayne K.J."/>
            <person name="Tettelin H."/>
            <person name="Glass J.I."/>
            <person name="Rusch D."/>
            <person name="Podicherti R."/>
            <person name="Tsui H.-C.T."/>
            <person name="Winkler M.E."/>
        </authorList>
    </citation>
    <scope>NUCLEOTIDE SEQUENCE</scope>
</reference>
<dbReference type="AlphaFoldDB" id="A0A381NJ54"/>
<organism evidence="3">
    <name type="scientific">marine metagenome</name>
    <dbReference type="NCBI Taxonomy" id="408172"/>
    <lineage>
        <taxon>unclassified sequences</taxon>
        <taxon>metagenomes</taxon>
        <taxon>ecological metagenomes</taxon>
    </lineage>
</organism>
<sequence>MRNTTKNWSRRKFLTSAGATPLVGALASGCATPPEPTTATEKIYDRLNVRPFINAAGTYTALSASLVPLEVKAAMAEASQQFVSLNELHAAAGARIADLVGVEAALVTSGCAAALTQATAACVCGRDQDAIRQVPNTTGLKNEVIIQRSHRFGYDHAIRNVGVDLVEVETRAEMEAAVSAKTAMLFFLNVTNNLGQIQREEFVEIGRQAGIPTLIDAAADLPPADNLQAFTRLGFDLAAFSGGKGLRGPQCSGLLLGRPDLIEAAYLNGSPHGNSIARLAKVGKEEIVGLMRAVELYLEKDHEAEWAEWEARVRAITDAVTNIPGVEGEQFVPQIANEVPHAGITWDPNRIALTRGEVAQALREGHPRIEPRPSAEDAYRLEIGVWMMEPGDHEIVAGRVADILTQASNT</sequence>
<proteinExistence type="predicted"/>
<dbReference type="InterPro" id="IPR015421">
    <property type="entry name" value="PyrdxlP-dep_Trfase_major"/>
</dbReference>
<keyword evidence="2" id="KW-0663">Pyridoxal phosphate</keyword>